<proteinExistence type="predicted"/>
<feature type="compositionally biased region" description="Polar residues" evidence="1">
    <location>
        <begin position="260"/>
        <end position="272"/>
    </location>
</feature>
<evidence type="ECO:0000313" key="2">
    <source>
        <dbReference type="EMBL" id="KIO21709.1"/>
    </source>
</evidence>
<feature type="region of interest" description="Disordered" evidence="1">
    <location>
        <begin position="1"/>
        <end position="23"/>
    </location>
</feature>
<sequence length="484" mass="52365">MVGTATLQSFPASSPAPPPYVPPYPCLPYESSIPSASQTLLSLLSQSTSANSSRAPSPPPFTPKSRPDELSLQFQPPPDTSSHYVYESRSITLNLGSRIEGASTPSFGNNATIDGTVYIKDWKHVKEVVLTITGAVHTTLLDNGTPIARQHPQVLNHVQCLWSSSNPSSSALNHSSVSARHPHPNSLPISYPLPTYAYASSSLLPPTRRAASSNLRLLVRYEIFVDLYRDGCLLHRHERVGGEWRYLPRSVPDPSGLIEGTSNDQPTASSPTKGEITSAPSPDPWKVFDLGAFDSTSCSRDLTVQFGLPRPLSYTSGIPIPYRVFIIPATPGSSVSALDIHSSLTVSLIKIISFSLRHHTSGRTTIEKVLGLGVPWKVEPKPDAEGIWQVDGYVNGIKAGGEMSWSLDGCVTVQYLLRVAYVHRGTKLLGNQLVQLVTDELGAIDVEAEEDAWERPQLGLLNGSCDPNAPENGGGSWMSRVVLF</sequence>
<feature type="region of interest" description="Disordered" evidence="1">
    <location>
        <begin position="255"/>
        <end position="279"/>
    </location>
</feature>
<dbReference type="AlphaFoldDB" id="A0A0C3QBG5"/>
<evidence type="ECO:0000256" key="1">
    <source>
        <dbReference type="SAM" id="MobiDB-lite"/>
    </source>
</evidence>
<feature type="compositionally biased region" description="Pro residues" evidence="1">
    <location>
        <begin position="14"/>
        <end position="23"/>
    </location>
</feature>
<accession>A0A0C3QBG5</accession>
<protein>
    <recommendedName>
        <fullName evidence="4">Arrestin-like N-terminal domain-containing protein</fullName>
    </recommendedName>
</protein>
<dbReference type="EMBL" id="KN823130">
    <property type="protein sequence ID" value="KIO21709.1"/>
    <property type="molecule type" value="Genomic_DNA"/>
</dbReference>
<keyword evidence="3" id="KW-1185">Reference proteome</keyword>
<reference evidence="2 3" key="1">
    <citation type="submission" date="2014-04" db="EMBL/GenBank/DDBJ databases">
        <authorList>
            <consortium name="DOE Joint Genome Institute"/>
            <person name="Kuo A."/>
            <person name="Girlanda M."/>
            <person name="Perotto S."/>
            <person name="Kohler A."/>
            <person name="Nagy L.G."/>
            <person name="Floudas D."/>
            <person name="Copeland A."/>
            <person name="Barry K.W."/>
            <person name="Cichocki N."/>
            <person name="Veneault-Fourrey C."/>
            <person name="LaButti K."/>
            <person name="Lindquist E.A."/>
            <person name="Lipzen A."/>
            <person name="Lundell T."/>
            <person name="Morin E."/>
            <person name="Murat C."/>
            <person name="Sun H."/>
            <person name="Tunlid A."/>
            <person name="Henrissat B."/>
            <person name="Grigoriev I.V."/>
            <person name="Hibbett D.S."/>
            <person name="Martin F."/>
            <person name="Nordberg H.P."/>
            <person name="Cantor M.N."/>
            <person name="Hua S.X."/>
        </authorList>
    </citation>
    <scope>NUCLEOTIDE SEQUENCE [LARGE SCALE GENOMIC DNA]</scope>
    <source>
        <strain evidence="2 3">MUT 4182</strain>
    </source>
</reference>
<feature type="compositionally biased region" description="Low complexity" evidence="1">
    <location>
        <begin position="44"/>
        <end position="55"/>
    </location>
</feature>
<feature type="region of interest" description="Disordered" evidence="1">
    <location>
        <begin position="44"/>
        <end position="81"/>
    </location>
</feature>
<name>A0A0C3QBG5_9AGAM</name>
<organism evidence="2 3">
    <name type="scientific">Tulasnella calospora MUT 4182</name>
    <dbReference type="NCBI Taxonomy" id="1051891"/>
    <lineage>
        <taxon>Eukaryota</taxon>
        <taxon>Fungi</taxon>
        <taxon>Dikarya</taxon>
        <taxon>Basidiomycota</taxon>
        <taxon>Agaricomycotina</taxon>
        <taxon>Agaricomycetes</taxon>
        <taxon>Cantharellales</taxon>
        <taxon>Tulasnellaceae</taxon>
        <taxon>Tulasnella</taxon>
    </lineage>
</organism>
<dbReference type="OrthoDB" id="2586076at2759"/>
<gene>
    <name evidence="2" type="ORF">M407DRAFT_245390</name>
</gene>
<reference evidence="3" key="2">
    <citation type="submission" date="2015-01" db="EMBL/GenBank/DDBJ databases">
        <title>Evolutionary Origins and Diversification of the Mycorrhizal Mutualists.</title>
        <authorList>
            <consortium name="DOE Joint Genome Institute"/>
            <consortium name="Mycorrhizal Genomics Consortium"/>
            <person name="Kohler A."/>
            <person name="Kuo A."/>
            <person name="Nagy L.G."/>
            <person name="Floudas D."/>
            <person name="Copeland A."/>
            <person name="Barry K.W."/>
            <person name="Cichocki N."/>
            <person name="Veneault-Fourrey C."/>
            <person name="LaButti K."/>
            <person name="Lindquist E.A."/>
            <person name="Lipzen A."/>
            <person name="Lundell T."/>
            <person name="Morin E."/>
            <person name="Murat C."/>
            <person name="Riley R."/>
            <person name="Ohm R."/>
            <person name="Sun H."/>
            <person name="Tunlid A."/>
            <person name="Henrissat B."/>
            <person name="Grigoriev I.V."/>
            <person name="Hibbett D.S."/>
            <person name="Martin F."/>
        </authorList>
    </citation>
    <scope>NUCLEOTIDE SEQUENCE [LARGE SCALE GENOMIC DNA]</scope>
    <source>
        <strain evidence="3">MUT 4182</strain>
    </source>
</reference>
<dbReference type="Proteomes" id="UP000054248">
    <property type="component" value="Unassembled WGS sequence"/>
</dbReference>
<feature type="compositionally biased region" description="Polar residues" evidence="1">
    <location>
        <begin position="1"/>
        <end position="10"/>
    </location>
</feature>
<dbReference type="STRING" id="1051891.A0A0C3QBG5"/>
<evidence type="ECO:0008006" key="4">
    <source>
        <dbReference type="Google" id="ProtNLM"/>
    </source>
</evidence>
<evidence type="ECO:0000313" key="3">
    <source>
        <dbReference type="Proteomes" id="UP000054248"/>
    </source>
</evidence>
<dbReference type="HOGENOM" id="CLU_564050_0_0_1"/>